<organism evidence="3 4">
    <name type="scientific">Paenibacillus helianthi</name>
    <dbReference type="NCBI Taxonomy" id="1349432"/>
    <lineage>
        <taxon>Bacteria</taxon>
        <taxon>Bacillati</taxon>
        <taxon>Bacillota</taxon>
        <taxon>Bacilli</taxon>
        <taxon>Bacillales</taxon>
        <taxon>Paenibacillaceae</taxon>
        <taxon>Paenibacillus</taxon>
    </lineage>
</organism>
<evidence type="ECO:0000259" key="1">
    <source>
        <dbReference type="Pfam" id="PF03551"/>
    </source>
</evidence>
<evidence type="ECO:0008006" key="5">
    <source>
        <dbReference type="Google" id="ProtNLM"/>
    </source>
</evidence>
<sequence length="176" mass="20302">MNIQDVILGILCKQPHSGYEIKRHFEEYFSFFFDASFGTIYPTLSKLEGLNLITKEAVRQEGKPDKNVYTITEAGKEHFRSYLVQPAEKEVLRSDFLMHLYFGDMADEETMNTLLREGLQNKRDMYTDLEQKMNQLDGKLSPHQKLCIELGLVQYKAFIMKLEHVLESSGEGPAPS</sequence>
<name>A0ABX3EPS7_9BACL</name>
<gene>
    <name evidence="3" type="ORF">A3844_09980</name>
</gene>
<dbReference type="Gene3D" id="6.10.140.1570">
    <property type="match status" value="1"/>
</dbReference>
<protein>
    <recommendedName>
        <fullName evidence="5">PadR family transcriptional regulator</fullName>
    </recommendedName>
</protein>
<dbReference type="InterPro" id="IPR005149">
    <property type="entry name" value="Tscrpt_reg_PadR_N"/>
</dbReference>
<feature type="domain" description="Transcription regulator PadR C-terminal" evidence="2">
    <location>
        <begin position="92"/>
        <end position="166"/>
    </location>
</feature>
<dbReference type="Proteomes" id="UP000186058">
    <property type="component" value="Unassembled WGS sequence"/>
</dbReference>
<dbReference type="Gene3D" id="1.10.10.10">
    <property type="entry name" value="Winged helix-like DNA-binding domain superfamily/Winged helix DNA-binding domain"/>
    <property type="match status" value="1"/>
</dbReference>
<keyword evidence="4" id="KW-1185">Reference proteome</keyword>
<dbReference type="PANTHER" id="PTHR43252:SF6">
    <property type="entry name" value="NEGATIVE TRANSCRIPTION REGULATOR PADR"/>
    <property type="match status" value="1"/>
</dbReference>
<dbReference type="PANTHER" id="PTHR43252">
    <property type="entry name" value="TRANSCRIPTIONAL REGULATOR YQJI"/>
    <property type="match status" value="1"/>
</dbReference>
<reference evidence="3 4" key="1">
    <citation type="submission" date="2016-03" db="EMBL/GenBank/DDBJ databases">
        <authorList>
            <person name="Sant'Anna F.H."/>
            <person name="Ambrosini A."/>
            <person name="Souza R."/>
            <person name="Bach E."/>
            <person name="Fernandes G."/>
            <person name="Balsanelli E."/>
            <person name="Baura V.A."/>
            <person name="Souza E.M."/>
            <person name="Passaglia L."/>
        </authorList>
    </citation>
    <scope>NUCLEOTIDE SEQUENCE [LARGE SCALE GENOMIC DNA]</scope>
    <source>
        <strain evidence="3 4">P26E</strain>
    </source>
</reference>
<dbReference type="SUPFAM" id="SSF46785">
    <property type="entry name" value="Winged helix' DNA-binding domain"/>
    <property type="match status" value="1"/>
</dbReference>
<dbReference type="Pfam" id="PF10400">
    <property type="entry name" value="Vir_act_alpha_C"/>
    <property type="match status" value="1"/>
</dbReference>
<evidence type="ECO:0000259" key="2">
    <source>
        <dbReference type="Pfam" id="PF10400"/>
    </source>
</evidence>
<feature type="domain" description="Transcription regulator PadR N-terminal" evidence="1">
    <location>
        <begin position="7"/>
        <end position="80"/>
    </location>
</feature>
<comment type="caution">
    <text evidence="3">The sequence shown here is derived from an EMBL/GenBank/DDBJ whole genome shotgun (WGS) entry which is preliminary data.</text>
</comment>
<evidence type="ECO:0000313" key="3">
    <source>
        <dbReference type="EMBL" id="OKP87727.1"/>
    </source>
</evidence>
<dbReference type="InterPro" id="IPR018309">
    <property type="entry name" value="Tscrpt_reg_PadR_C"/>
</dbReference>
<accession>A0ABX3EPS7</accession>
<dbReference type="Pfam" id="PF03551">
    <property type="entry name" value="PadR"/>
    <property type="match status" value="1"/>
</dbReference>
<dbReference type="EMBL" id="LVWI01000034">
    <property type="protein sequence ID" value="OKP87727.1"/>
    <property type="molecule type" value="Genomic_DNA"/>
</dbReference>
<dbReference type="RefSeq" id="WP_074107331.1">
    <property type="nucleotide sequence ID" value="NZ_LVWI01000034.1"/>
</dbReference>
<dbReference type="InterPro" id="IPR036390">
    <property type="entry name" value="WH_DNA-bd_sf"/>
</dbReference>
<evidence type="ECO:0000313" key="4">
    <source>
        <dbReference type="Proteomes" id="UP000186058"/>
    </source>
</evidence>
<proteinExistence type="predicted"/>
<dbReference type="InterPro" id="IPR036388">
    <property type="entry name" value="WH-like_DNA-bd_sf"/>
</dbReference>